<dbReference type="Gene3D" id="3.30.420.10">
    <property type="entry name" value="Ribonuclease H-like superfamily/Ribonuclease H"/>
    <property type="match status" value="1"/>
</dbReference>
<sequence>MVSQVSNQTIQHKIHKLGKLSLIAPKEPYLQPEDFQAHLTFSQAHINWTTDDWAWVIWTDESSFKLGKFFWPTSDMIDFLGKKVNCVCMWRTTSEKWLLENLAVNYHSGQQSVMIWGAICAAKQSLVAILEGHLTSAKIICQAYRPSLHPFSNHMETATWIQGRH</sequence>
<dbReference type="AlphaFoldDB" id="A0A9Q3FJW0"/>
<dbReference type="GO" id="GO:0003676">
    <property type="term" value="F:nucleic acid binding"/>
    <property type="evidence" value="ECO:0007669"/>
    <property type="project" value="InterPro"/>
</dbReference>
<organism evidence="1 2">
    <name type="scientific">Austropuccinia psidii MF-1</name>
    <dbReference type="NCBI Taxonomy" id="1389203"/>
    <lineage>
        <taxon>Eukaryota</taxon>
        <taxon>Fungi</taxon>
        <taxon>Dikarya</taxon>
        <taxon>Basidiomycota</taxon>
        <taxon>Pucciniomycotina</taxon>
        <taxon>Pucciniomycetes</taxon>
        <taxon>Pucciniales</taxon>
        <taxon>Sphaerophragmiaceae</taxon>
        <taxon>Austropuccinia</taxon>
    </lineage>
</organism>
<dbReference type="InterPro" id="IPR036397">
    <property type="entry name" value="RNaseH_sf"/>
</dbReference>
<name>A0A9Q3FJW0_9BASI</name>
<protein>
    <submittedName>
        <fullName evidence="1">Uncharacterized protein</fullName>
    </submittedName>
</protein>
<dbReference type="OrthoDB" id="2753252at2759"/>
<accession>A0A9Q3FJW0</accession>
<keyword evidence="2" id="KW-1185">Reference proteome</keyword>
<proteinExistence type="predicted"/>
<evidence type="ECO:0000313" key="1">
    <source>
        <dbReference type="EMBL" id="MBW0538820.1"/>
    </source>
</evidence>
<dbReference type="Proteomes" id="UP000765509">
    <property type="component" value="Unassembled WGS sequence"/>
</dbReference>
<evidence type="ECO:0000313" key="2">
    <source>
        <dbReference type="Proteomes" id="UP000765509"/>
    </source>
</evidence>
<gene>
    <name evidence="1" type="ORF">O181_078535</name>
</gene>
<dbReference type="EMBL" id="AVOT02043375">
    <property type="protein sequence ID" value="MBW0538820.1"/>
    <property type="molecule type" value="Genomic_DNA"/>
</dbReference>
<reference evidence="1" key="1">
    <citation type="submission" date="2021-03" db="EMBL/GenBank/DDBJ databases">
        <title>Draft genome sequence of rust myrtle Austropuccinia psidii MF-1, a brazilian biotype.</title>
        <authorList>
            <person name="Quecine M.C."/>
            <person name="Pachon D.M.R."/>
            <person name="Bonatelli M.L."/>
            <person name="Correr F.H."/>
            <person name="Franceschini L.M."/>
            <person name="Leite T.F."/>
            <person name="Margarido G.R.A."/>
            <person name="Almeida C.A."/>
            <person name="Ferrarezi J.A."/>
            <person name="Labate C.A."/>
        </authorList>
    </citation>
    <scope>NUCLEOTIDE SEQUENCE</scope>
    <source>
        <strain evidence="1">MF-1</strain>
    </source>
</reference>
<comment type="caution">
    <text evidence="1">The sequence shown here is derived from an EMBL/GenBank/DDBJ whole genome shotgun (WGS) entry which is preliminary data.</text>
</comment>